<evidence type="ECO:0000313" key="5">
    <source>
        <dbReference type="EMBL" id="KZT13202.1"/>
    </source>
</evidence>
<keyword evidence="6" id="KW-1185">Reference proteome</keyword>
<proteinExistence type="inferred from homology"/>
<dbReference type="GO" id="GO:0007186">
    <property type="term" value="P:G protein-coupled receptor signaling pathway"/>
    <property type="evidence" value="ECO:0007669"/>
    <property type="project" value="TreeGrafter"/>
</dbReference>
<dbReference type="InterPro" id="IPR019318">
    <property type="entry name" value="Gua_nucleotide_exch_fac_Ric8"/>
</dbReference>
<dbReference type="Pfam" id="PF10165">
    <property type="entry name" value="Ric8"/>
    <property type="match status" value="1"/>
</dbReference>
<sequence length="599" mass="63783">MSTFLDAYNALSPSSPRSDVSSVLQSITDAFSSQIDASHRKQLVQTIIDDLTKCGNGNGKKGRLCSKDAYPALAAVKALGKDPAGSEIIATPANLSALLSLSQSFKDNADASNEALRCIANALLLISNARETFIQKSIGGGEAALEMLEKSTNPERIFLASRILFLCTASLASGGDFIKMLVESKPSGHPGNIIEVVNAKLDSLSRSIMNGAKLSREAMTDLLKLTFNLLAHYPKIASDAQEISAKSEGEAEVMGDRWSDRLDGFLPPLLRTFLTLPPTFPSPLSAPTTHVIHNLIAIPVTPSLHTKWFPAAASPRSSKGRDSPLPSPGSSSGSNSGSPTLGPAKDVKHSAFDRAFSALAAGRRSLSLTRSGSPQLSPPADVLLRAYDLLDVSLAHYLPGAVDPDDSSVRERCRKQGETLDDVLPPLVLLIGKLCTADEGARTRMREWILPADLDRTSPLEGRADMLGRSLRLLASVHHTKLKMATGEMLYAVCDSDASLLASYVGYGNVAGFLFHKGITGQPSRVSNSTVPSTTPSGAPINPITGVVETPKPEIDMTDEEKEREAEKLFVLFDRLEKSGAIQPGQNPIRKAAAEGKLG</sequence>
<feature type="compositionally biased region" description="Low complexity" evidence="4">
    <location>
        <begin position="524"/>
        <end position="537"/>
    </location>
</feature>
<dbReference type="GO" id="GO:0001965">
    <property type="term" value="F:G-protein alpha-subunit binding"/>
    <property type="evidence" value="ECO:0007669"/>
    <property type="project" value="TreeGrafter"/>
</dbReference>
<evidence type="ECO:0000256" key="4">
    <source>
        <dbReference type="SAM" id="MobiDB-lite"/>
    </source>
</evidence>
<dbReference type="OrthoDB" id="5585685at2759"/>
<dbReference type="GO" id="GO:0005085">
    <property type="term" value="F:guanyl-nucleotide exchange factor activity"/>
    <property type="evidence" value="ECO:0007669"/>
    <property type="project" value="UniProtKB-KW"/>
</dbReference>
<dbReference type="EMBL" id="KV427605">
    <property type="protein sequence ID" value="KZT13202.1"/>
    <property type="molecule type" value="Genomic_DNA"/>
</dbReference>
<keyword evidence="3" id="KW-0143">Chaperone</keyword>
<feature type="region of interest" description="Disordered" evidence="4">
    <location>
        <begin position="524"/>
        <end position="549"/>
    </location>
</feature>
<name>A0A165IKG4_9APHY</name>
<gene>
    <name evidence="5" type="ORF">LAESUDRAFT_34602</name>
</gene>
<dbReference type="AlphaFoldDB" id="A0A165IKG4"/>
<protein>
    <recommendedName>
        <fullName evidence="7">Guanine nucleotide exchange factor</fullName>
    </recommendedName>
</protein>
<evidence type="ECO:0000256" key="3">
    <source>
        <dbReference type="ARBA" id="ARBA00023186"/>
    </source>
</evidence>
<dbReference type="PANTHER" id="PTHR12425:SF5">
    <property type="entry name" value="SYNEMBRYN"/>
    <property type="match status" value="1"/>
</dbReference>
<dbReference type="GO" id="GO:0005737">
    <property type="term" value="C:cytoplasm"/>
    <property type="evidence" value="ECO:0007669"/>
    <property type="project" value="TreeGrafter"/>
</dbReference>
<organism evidence="5 6">
    <name type="scientific">Laetiporus sulphureus 93-53</name>
    <dbReference type="NCBI Taxonomy" id="1314785"/>
    <lineage>
        <taxon>Eukaryota</taxon>
        <taxon>Fungi</taxon>
        <taxon>Dikarya</taxon>
        <taxon>Basidiomycota</taxon>
        <taxon>Agaricomycotina</taxon>
        <taxon>Agaricomycetes</taxon>
        <taxon>Polyporales</taxon>
        <taxon>Laetiporus</taxon>
    </lineage>
</organism>
<dbReference type="STRING" id="1314785.A0A165IKG4"/>
<feature type="compositionally biased region" description="Low complexity" evidence="4">
    <location>
        <begin position="328"/>
        <end position="343"/>
    </location>
</feature>
<dbReference type="RefSeq" id="XP_040770712.1">
    <property type="nucleotide sequence ID" value="XM_040902106.1"/>
</dbReference>
<accession>A0A165IKG4</accession>
<evidence type="ECO:0008006" key="7">
    <source>
        <dbReference type="Google" id="ProtNLM"/>
    </source>
</evidence>
<reference evidence="5 6" key="1">
    <citation type="journal article" date="2016" name="Mol. Biol. Evol.">
        <title>Comparative Genomics of Early-Diverging Mushroom-Forming Fungi Provides Insights into the Origins of Lignocellulose Decay Capabilities.</title>
        <authorList>
            <person name="Nagy L.G."/>
            <person name="Riley R."/>
            <person name="Tritt A."/>
            <person name="Adam C."/>
            <person name="Daum C."/>
            <person name="Floudas D."/>
            <person name="Sun H."/>
            <person name="Yadav J.S."/>
            <person name="Pangilinan J."/>
            <person name="Larsson K.H."/>
            <person name="Matsuura K."/>
            <person name="Barry K."/>
            <person name="Labutti K."/>
            <person name="Kuo R."/>
            <person name="Ohm R.A."/>
            <person name="Bhattacharya S.S."/>
            <person name="Shirouzu T."/>
            <person name="Yoshinaga Y."/>
            <person name="Martin F.M."/>
            <person name="Grigoriev I.V."/>
            <person name="Hibbett D.S."/>
        </authorList>
    </citation>
    <scope>NUCLEOTIDE SEQUENCE [LARGE SCALE GENOMIC DNA]</scope>
    <source>
        <strain evidence="5 6">93-53</strain>
    </source>
</reference>
<feature type="region of interest" description="Disordered" evidence="4">
    <location>
        <begin position="311"/>
        <end position="345"/>
    </location>
</feature>
<keyword evidence="2" id="KW-0344">Guanine-nucleotide releasing factor</keyword>
<dbReference type="PANTHER" id="PTHR12425">
    <property type="entry name" value="SYNEMBRYN"/>
    <property type="match status" value="1"/>
</dbReference>
<evidence type="ECO:0000256" key="2">
    <source>
        <dbReference type="ARBA" id="ARBA00022658"/>
    </source>
</evidence>
<evidence type="ECO:0000313" key="6">
    <source>
        <dbReference type="Proteomes" id="UP000076871"/>
    </source>
</evidence>
<dbReference type="InParanoid" id="A0A165IKG4"/>
<evidence type="ECO:0000256" key="1">
    <source>
        <dbReference type="ARBA" id="ARBA00009049"/>
    </source>
</evidence>
<dbReference type="GeneID" id="63819137"/>
<dbReference type="Proteomes" id="UP000076871">
    <property type="component" value="Unassembled WGS sequence"/>
</dbReference>
<comment type="similarity">
    <text evidence="1">Belongs to the synembryn family.</text>
</comment>